<dbReference type="GeneID" id="96604212"/>
<proteinExistence type="predicted"/>
<sequence length="692" mass="77115">MTDTDAPADEAVSPEEQEQLDRDALFRKLRAWFRADRDASSKWREDAREDFDFVAGHQWSAADEAVLKEQGRPPITFNRVLPVIKAVAGSEVSTRQDIQYLPREVGDAALNEVLTEASRYLADEADAEDEESDAFVDAVICGVGVIEQRLDYEINPDGAYVEDRVNPLEMFWDHTATKRGLSDARRVFRAKTMDRAEAEGLFPDADPSDLDAAWAEDRDGGEPHHQLQPGEHRMDRREAADAGTDRVTIVEVQWWERKKVAIVIDPQSGEPMDMDPAQAKVLVQRAAAMGMPPVQVFHQMKRVYRRAFLGATVLEEGPAPAGDRFSYAFLTGDRDQNKGSWFGIVRPMRDPQRFANKWLSQTMDMLNRQSKGGHFAETSAVKDVRQFEASAAKPGATTWVNPGALRSGAIKEKPLPVLPAGHWQMMEFAIGSIRDSSGVNLELLGQQQQEQAGILEYHRKQAAMNILATAFNALRRARKHIGRVRLYFIQRYLSDGRLVRITGPAGQKVIPLLRDQTAGDFDVIIDEAPSSPNQQQVVWQTFVSVLPIIRDMITPQVLLEVLPYSPFPDSFVAKMRELLATQQQDPQAQQQKQIAMQTALTAIEEKAAGAELKRAQAEHQRSLSTYDKVDTVGRTLEIAHGTQQTSQGAAPSPEQHRHASPAPTPLPVDRAPFAMLPPPAAGPEQYPTRVGF</sequence>
<dbReference type="RefSeq" id="WP_246410654.1">
    <property type="nucleotide sequence ID" value="NZ_JACJIM010000003.1"/>
</dbReference>
<dbReference type="Proteomes" id="UP000565455">
    <property type="component" value="Unassembled WGS sequence"/>
</dbReference>
<gene>
    <name evidence="2" type="ORF">GGQ91_002513</name>
</gene>
<evidence type="ECO:0000313" key="2">
    <source>
        <dbReference type="EMBL" id="MBA9063125.1"/>
    </source>
</evidence>
<evidence type="ECO:0000313" key="3">
    <source>
        <dbReference type="Proteomes" id="UP000565455"/>
    </source>
</evidence>
<accession>A0ABR6DAL8</accession>
<evidence type="ECO:0008006" key="4">
    <source>
        <dbReference type="Google" id="ProtNLM"/>
    </source>
</evidence>
<feature type="region of interest" description="Disordered" evidence="1">
    <location>
        <begin position="1"/>
        <end position="20"/>
    </location>
</feature>
<name>A0ABR6DAL8_9HYPH</name>
<feature type="region of interest" description="Disordered" evidence="1">
    <location>
        <begin position="641"/>
        <end position="692"/>
    </location>
</feature>
<organism evidence="2 3">
    <name type="scientific">Methylobacterium fujisawaense</name>
    <dbReference type="NCBI Taxonomy" id="107400"/>
    <lineage>
        <taxon>Bacteria</taxon>
        <taxon>Pseudomonadati</taxon>
        <taxon>Pseudomonadota</taxon>
        <taxon>Alphaproteobacteria</taxon>
        <taxon>Hyphomicrobiales</taxon>
        <taxon>Methylobacteriaceae</taxon>
        <taxon>Methylobacterium</taxon>
    </lineage>
</organism>
<dbReference type="EMBL" id="JACJIM010000003">
    <property type="protein sequence ID" value="MBA9063125.1"/>
    <property type="molecule type" value="Genomic_DNA"/>
</dbReference>
<dbReference type="Pfam" id="PF16510">
    <property type="entry name" value="P22_portal"/>
    <property type="match status" value="1"/>
</dbReference>
<evidence type="ECO:0000256" key="1">
    <source>
        <dbReference type="SAM" id="MobiDB-lite"/>
    </source>
</evidence>
<feature type="compositionally biased region" description="Acidic residues" evidence="1">
    <location>
        <begin position="1"/>
        <end position="18"/>
    </location>
</feature>
<feature type="compositionally biased region" description="Basic and acidic residues" evidence="1">
    <location>
        <begin position="215"/>
        <end position="242"/>
    </location>
</feature>
<dbReference type="InterPro" id="IPR032427">
    <property type="entry name" value="P22_portal"/>
</dbReference>
<reference evidence="2 3" key="1">
    <citation type="submission" date="2020-08" db="EMBL/GenBank/DDBJ databases">
        <title>Genomic Encyclopedia of Type Strains, Phase IV (KMG-IV): sequencing the most valuable type-strain genomes for metagenomic binning, comparative biology and taxonomic classification.</title>
        <authorList>
            <person name="Goeker M."/>
        </authorList>
    </citation>
    <scope>NUCLEOTIDE SEQUENCE [LARGE SCALE GENOMIC DNA]</scope>
    <source>
        <strain evidence="2 3">DSM 5686</strain>
    </source>
</reference>
<protein>
    <recommendedName>
        <fullName evidence="4">Phage P22-like portal protein</fullName>
    </recommendedName>
</protein>
<keyword evidence="3" id="KW-1185">Reference proteome</keyword>
<feature type="region of interest" description="Disordered" evidence="1">
    <location>
        <begin position="200"/>
        <end position="242"/>
    </location>
</feature>
<comment type="caution">
    <text evidence="2">The sequence shown here is derived from an EMBL/GenBank/DDBJ whole genome shotgun (WGS) entry which is preliminary data.</text>
</comment>